<evidence type="ECO:0000313" key="5">
    <source>
        <dbReference type="Proteomes" id="UP000216020"/>
    </source>
</evidence>
<dbReference type="Pfam" id="PF09935">
    <property type="entry name" value="DUF2167"/>
    <property type="match status" value="1"/>
</dbReference>
<dbReference type="InterPro" id="IPR018682">
    <property type="entry name" value="DUF2167_membr"/>
</dbReference>
<evidence type="ECO:0000256" key="2">
    <source>
        <dbReference type="SAM" id="Phobius"/>
    </source>
</evidence>
<keyword evidence="5" id="KW-1185">Reference proteome</keyword>
<feature type="transmembrane region" description="Helical" evidence="2">
    <location>
        <begin position="259"/>
        <end position="288"/>
    </location>
</feature>
<dbReference type="AlphaFoldDB" id="A0A261RZ49"/>
<dbReference type="RefSeq" id="WP_094854794.1">
    <property type="nucleotide sequence ID" value="NZ_NEVM01000005.1"/>
</dbReference>
<evidence type="ECO:0000256" key="1">
    <source>
        <dbReference type="SAM" id="MobiDB-lite"/>
    </source>
</evidence>
<name>A0A261RZ49_9BORD</name>
<evidence type="ECO:0000256" key="3">
    <source>
        <dbReference type="SAM" id="SignalP"/>
    </source>
</evidence>
<organism evidence="4 5">
    <name type="scientific">Bordetella genomosp. 10</name>
    <dbReference type="NCBI Taxonomy" id="1416804"/>
    <lineage>
        <taxon>Bacteria</taxon>
        <taxon>Pseudomonadati</taxon>
        <taxon>Pseudomonadota</taxon>
        <taxon>Betaproteobacteria</taxon>
        <taxon>Burkholderiales</taxon>
        <taxon>Alcaligenaceae</taxon>
        <taxon>Bordetella</taxon>
    </lineage>
</organism>
<keyword evidence="3" id="KW-0732">Signal</keyword>
<protein>
    <recommendedName>
        <fullName evidence="6">DUF2167 domain-containing protein</fullName>
    </recommendedName>
</protein>
<feature type="compositionally biased region" description="Basic and acidic residues" evidence="1">
    <location>
        <begin position="305"/>
        <end position="330"/>
    </location>
</feature>
<dbReference type="OrthoDB" id="196355at2"/>
<evidence type="ECO:0000313" key="4">
    <source>
        <dbReference type="EMBL" id="OZI30366.1"/>
    </source>
</evidence>
<accession>A0A261RZ49</accession>
<feature type="region of interest" description="Disordered" evidence="1">
    <location>
        <begin position="296"/>
        <end position="330"/>
    </location>
</feature>
<gene>
    <name evidence="4" type="ORF">CAL29_20235</name>
</gene>
<reference evidence="5" key="1">
    <citation type="submission" date="2017-05" db="EMBL/GenBank/DDBJ databases">
        <title>Complete and WGS of Bordetella genogroups.</title>
        <authorList>
            <person name="Spilker T."/>
            <person name="Lipuma J."/>
        </authorList>
    </citation>
    <scope>NUCLEOTIDE SEQUENCE [LARGE SCALE GENOMIC DNA]</scope>
    <source>
        <strain evidence="5">AU16122</strain>
    </source>
</reference>
<sequence length="330" mass="35294">MYAKLLASFAIAGALLGFAPAASAQSEAAQREIQAATEAAFRAAQESGVVKLGDQATLQLPPNTIFVPRAQANRLMEAYGNGRDETLLGLFMPPADSPDDWIVTANFEKAGYIKDDDAKNWDVKELLQSLREGTEDQNKERRARGIAELEVVGWVQSPQYDSAHQRLVWSVEGRDKGSAADADSTVNYNTYALGRDGYISLDLLTSKSQVAAQKPALISLLDNLSYNDGKRYADFNSSTDKIAEYGLAALVAGVAAKKLGLLAIVLAFLAKFGKLAILAVAAGGGAIFKVFRRKKAEEPQAPAPRIEEPKAEAPAAEEPKAEEPKAPGAV</sequence>
<feature type="signal peptide" evidence="3">
    <location>
        <begin position="1"/>
        <end position="24"/>
    </location>
</feature>
<dbReference type="EMBL" id="NEVM01000005">
    <property type="protein sequence ID" value="OZI30366.1"/>
    <property type="molecule type" value="Genomic_DNA"/>
</dbReference>
<feature type="chain" id="PRO_5013374468" description="DUF2167 domain-containing protein" evidence="3">
    <location>
        <begin position="25"/>
        <end position="330"/>
    </location>
</feature>
<dbReference type="Proteomes" id="UP000216020">
    <property type="component" value="Unassembled WGS sequence"/>
</dbReference>
<proteinExistence type="predicted"/>
<evidence type="ECO:0008006" key="6">
    <source>
        <dbReference type="Google" id="ProtNLM"/>
    </source>
</evidence>
<keyword evidence="2" id="KW-0472">Membrane</keyword>
<comment type="caution">
    <text evidence="4">The sequence shown here is derived from an EMBL/GenBank/DDBJ whole genome shotgun (WGS) entry which is preliminary data.</text>
</comment>
<keyword evidence="2" id="KW-0812">Transmembrane</keyword>
<keyword evidence="2" id="KW-1133">Transmembrane helix</keyword>